<dbReference type="InterPro" id="IPR017853">
    <property type="entry name" value="GH"/>
</dbReference>
<organism evidence="5 6">
    <name type="scientific">Rhamnella rubrinervis</name>
    <dbReference type="NCBI Taxonomy" id="2594499"/>
    <lineage>
        <taxon>Eukaryota</taxon>
        <taxon>Viridiplantae</taxon>
        <taxon>Streptophyta</taxon>
        <taxon>Embryophyta</taxon>
        <taxon>Tracheophyta</taxon>
        <taxon>Spermatophyta</taxon>
        <taxon>Magnoliopsida</taxon>
        <taxon>eudicotyledons</taxon>
        <taxon>Gunneridae</taxon>
        <taxon>Pentapetalae</taxon>
        <taxon>rosids</taxon>
        <taxon>fabids</taxon>
        <taxon>Rosales</taxon>
        <taxon>Rhamnaceae</taxon>
        <taxon>rhamnoid group</taxon>
        <taxon>Rhamneae</taxon>
        <taxon>Rhamnella</taxon>
    </lineage>
</organism>
<evidence type="ECO:0000313" key="5">
    <source>
        <dbReference type="EMBL" id="KAF3451691.1"/>
    </source>
</evidence>
<dbReference type="InterPro" id="IPR001360">
    <property type="entry name" value="Glyco_hydro_1"/>
</dbReference>
<keyword evidence="3" id="KW-0326">Glycosidase</keyword>
<proteinExistence type="inferred from homology"/>
<dbReference type="Pfam" id="PF00232">
    <property type="entry name" value="Glyco_hydro_1"/>
    <property type="match status" value="1"/>
</dbReference>
<keyword evidence="2" id="KW-0378">Hydrolase</keyword>
<dbReference type="OrthoDB" id="65569at2759"/>
<reference evidence="5" key="1">
    <citation type="submission" date="2020-03" db="EMBL/GenBank/DDBJ databases">
        <title>A high-quality chromosome-level genome assembly of a woody plant with both climbing and erect habits, Rhamnella rubrinervis.</title>
        <authorList>
            <person name="Lu Z."/>
            <person name="Yang Y."/>
            <person name="Zhu X."/>
            <person name="Sun Y."/>
        </authorList>
    </citation>
    <scope>NUCLEOTIDE SEQUENCE</scope>
    <source>
        <strain evidence="5">BYM</strain>
        <tissue evidence="5">Leaf</tissue>
    </source>
</reference>
<dbReference type="SUPFAM" id="SSF51445">
    <property type="entry name" value="(Trans)glycosidases"/>
    <property type="match status" value="1"/>
</dbReference>
<evidence type="ECO:0000256" key="4">
    <source>
        <dbReference type="RuleBase" id="RU003690"/>
    </source>
</evidence>
<protein>
    <recommendedName>
        <fullName evidence="7">Beta-glucosidase</fullName>
    </recommendedName>
</protein>
<name>A0A8K0HFX0_9ROSA</name>
<dbReference type="PANTHER" id="PTHR10353:SF213">
    <property type="entry name" value="BETA-GLUCOSIDASE 45-RELATED"/>
    <property type="match status" value="1"/>
</dbReference>
<dbReference type="GO" id="GO:0008422">
    <property type="term" value="F:beta-glucosidase activity"/>
    <property type="evidence" value="ECO:0007669"/>
    <property type="project" value="TreeGrafter"/>
</dbReference>
<dbReference type="InterPro" id="IPR033132">
    <property type="entry name" value="GH_1_N_CS"/>
</dbReference>
<accession>A0A8K0HFX0</accession>
<keyword evidence="6" id="KW-1185">Reference proteome</keyword>
<comment type="caution">
    <text evidence="5">The sequence shown here is derived from an EMBL/GenBank/DDBJ whole genome shotgun (WGS) entry which is preliminary data.</text>
</comment>
<evidence type="ECO:0000256" key="1">
    <source>
        <dbReference type="ARBA" id="ARBA00010838"/>
    </source>
</evidence>
<dbReference type="PRINTS" id="PR00131">
    <property type="entry name" value="GLHYDRLASE1"/>
</dbReference>
<evidence type="ECO:0000313" key="6">
    <source>
        <dbReference type="Proteomes" id="UP000796880"/>
    </source>
</evidence>
<dbReference type="Gene3D" id="3.20.20.80">
    <property type="entry name" value="Glycosidases"/>
    <property type="match status" value="1"/>
</dbReference>
<dbReference type="AlphaFoldDB" id="A0A8K0HFX0"/>
<dbReference type="FunFam" id="3.20.20.80:FF:000020">
    <property type="entry name" value="Beta-glucosidase 12"/>
    <property type="match status" value="1"/>
</dbReference>
<dbReference type="PROSITE" id="PS00653">
    <property type="entry name" value="GLYCOSYL_HYDROL_F1_2"/>
    <property type="match status" value="1"/>
</dbReference>
<evidence type="ECO:0000256" key="3">
    <source>
        <dbReference type="ARBA" id="ARBA00023295"/>
    </source>
</evidence>
<gene>
    <name evidence="5" type="ORF">FNV43_RR07787</name>
</gene>
<comment type="similarity">
    <text evidence="1 4">Belongs to the glycosyl hydrolase 1 family.</text>
</comment>
<dbReference type="EMBL" id="VOIH02000003">
    <property type="protein sequence ID" value="KAF3451691.1"/>
    <property type="molecule type" value="Genomic_DNA"/>
</dbReference>
<evidence type="ECO:0008006" key="7">
    <source>
        <dbReference type="Google" id="ProtNLM"/>
    </source>
</evidence>
<dbReference type="Proteomes" id="UP000796880">
    <property type="component" value="Unassembled WGS sequence"/>
</dbReference>
<dbReference type="GO" id="GO:0005975">
    <property type="term" value="P:carbohydrate metabolic process"/>
    <property type="evidence" value="ECO:0007669"/>
    <property type="project" value="InterPro"/>
</dbReference>
<sequence length="532" mass="60311">MGVIALEKALFLSVIVLALSPALIVSNLLSTPINERSSDPSSSSFPSNFLFGTASSSYQYEGAYLADGKGLSNWDVFSHKPGNIIDGSNADVAVDHYHRYLDDIDLMQSLGVNSYRFSISWARILPKGRFGGVNQAGINFYNNFIDALLLKGIQPFVTLHHRDLPQELDDRYNSWLSPESREDFIYFADICFKSFGDRVKYWATFNEPNMQVSYGYRTGILAPGRCSWPFGNCSDGNSEIEPFVAAHNIILSHAAAVHIYRTKYQKKQGGSIGIVIDTQWYEPISNSTADKLAAERAQTFTTKWFLDPIIYGKYPAEMETILGSNLPKFTSNEVEHLKKTGLDFIGINQYTGYYVQDCMYSPCKPGIGSSWTEGLYLTSSERNGVPIGESAGAYWQYVYPQGMEKSVLYVMERYKNIPMFITENGYSDSNNPNFTTEEFLKDFKRVKYMADYLDALLRSISKGADVRGYFAWSLLDNFEWSLGYTLRFGLYHVDFATLKRSMKLSATWYKQFIAEHKVKALMPKLNGEQFQF</sequence>
<evidence type="ECO:0000256" key="2">
    <source>
        <dbReference type="ARBA" id="ARBA00022801"/>
    </source>
</evidence>
<dbReference type="PANTHER" id="PTHR10353">
    <property type="entry name" value="GLYCOSYL HYDROLASE"/>
    <property type="match status" value="1"/>
</dbReference>